<dbReference type="Proteomes" id="UP000054324">
    <property type="component" value="Unassembled WGS sequence"/>
</dbReference>
<evidence type="ECO:0008006" key="3">
    <source>
        <dbReference type="Google" id="ProtNLM"/>
    </source>
</evidence>
<dbReference type="PANTHER" id="PTHR21301">
    <property type="entry name" value="REVERSE TRANSCRIPTASE"/>
    <property type="match status" value="1"/>
</dbReference>
<proteinExistence type="predicted"/>
<accession>A0A075AJU4</accession>
<dbReference type="RefSeq" id="XP_009162163.1">
    <property type="nucleotide sequence ID" value="XM_009163899.1"/>
</dbReference>
<reference evidence="1 2" key="1">
    <citation type="submission" date="2013-11" db="EMBL/GenBank/DDBJ databases">
        <title>Opisthorchis viverrini - life in the bile duct.</title>
        <authorList>
            <person name="Young N.D."/>
            <person name="Nagarajan N."/>
            <person name="Lin S.J."/>
            <person name="Korhonen P.K."/>
            <person name="Jex A.R."/>
            <person name="Hall R.S."/>
            <person name="Safavi-Hemami H."/>
            <person name="Kaewkong W."/>
            <person name="Bertrand D."/>
            <person name="Gao S."/>
            <person name="Seet Q."/>
            <person name="Wongkham S."/>
            <person name="Teh B.T."/>
            <person name="Wongkham C."/>
            <person name="Intapan P.M."/>
            <person name="Maleewong W."/>
            <person name="Yang X."/>
            <person name="Hu M."/>
            <person name="Wang Z."/>
            <person name="Hofmann A."/>
            <person name="Sternberg P.W."/>
            <person name="Tan P."/>
            <person name="Wang J."/>
            <person name="Gasser R.B."/>
        </authorList>
    </citation>
    <scope>NUCLEOTIDE SEQUENCE [LARGE SCALE GENOMIC DNA]</scope>
</reference>
<name>A0A075AJU4_OPIVI</name>
<evidence type="ECO:0000313" key="2">
    <source>
        <dbReference type="Proteomes" id="UP000054324"/>
    </source>
</evidence>
<dbReference type="AlphaFoldDB" id="A0A075AJU4"/>
<dbReference type="CTD" id="20314379"/>
<protein>
    <recommendedName>
        <fullName evidence="3">C2H2-type domain-containing protein</fullName>
    </recommendedName>
</protein>
<dbReference type="GeneID" id="20314379"/>
<dbReference type="PANTHER" id="PTHR21301:SF11">
    <property type="entry name" value="GIY-YIG DOMAIN-CONTAINING PROTEIN"/>
    <property type="match status" value="1"/>
</dbReference>
<evidence type="ECO:0000313" key="1">
    <source>
        <dbReference type="EMBL" id="KER33989.1"/>
    </source>
</evidence>
<dbReference type="STRING" id="6198.A0A075AJU4"/>
<dbReference type="OrthoDB" id="8963429at2759"/>
<gene>
    <name evidence="1" type="ORF">T265_00191</name>
</gene>
<keyword evidence="2" id="KW-1185">Reference proteome</keyword>
<organism evidence="1 2">
    <name type="scientific">Opisthorchis viverrini</name>
    <name type="common">Southeast Asian liver fluke</name>
    <dbReference type="NCBI Taxonomy" id="6198"/>
    <lineage>
        <taxon>Eukaryota</taxon>
        <taxon>Metazoa</taxon>
        <taxon>Spiralia</taxon>
        <taxon>Lophotrochozoa</taxon>
        <taxon>Platyhelminthes</taxon>
        <taxon>Trematoda</taxon>
        <taxon>Digenea</taxon>
        <taxon>Opisthorchiida</taxon>
        <taxon>Opisthorchiata</taxon>
        <taxon>Opisthorchiidae</taxon>
        <taxon>Opisthorchis</taxon>
    </lineage>
</organism>
<dbReference type="KEGG" id="ovi:T265_00191"/>
<sequence length="486" mass="55747">MDELITLHRLRWLGHVLRMPVDRLPRRALFTQQREGWKRARGGQTMTWQRTDPVTVVFRDGDHETGHISGWIHYQTWPSCALNDAREPKLLPSMHSFLPFPSHNSPVLYLRNNLAAPSSDAHLTTSPPRNTVNETVEPTTTVRQFSTHVTLSMVKAALIPRSGVFDLMQIAVTREENVFCNSKCATYAACTSPCNAQEQVARNLTPWWEIEKYNLPETKRHRNHLKLFISTPKVCVRQYFLIDVSLISRPSEEWFGTAIITYKTGTSDVIRRLLNLANIRVAFQKGKTLRSVLAQLKDPLPVERAGDCVYKINCNECAVCIGQTVRELHTRIDEHKRRIKEPTRNAEECQKLVNGPAMVVHALDTGHRMDLENVEVLRRGLRFTPQRLIAEAVEITNHHSVNRIEGVELVSPQTNHRSCPNVALLQLLNHRRRPKRLEKMPLVVRPGDGKLGSREDHHDFFLVDPMQAPKLRMLLSDLLHREEELA</sequence>
<dbReference type="EMBL" id="KL596620">
    <property type="protein sequence ID" value="KER33989.1"/>
    <property type="molecule type" value="Genomic_DNA"/>
</dbReference>